<organism evidence="1 2">
    <name type="scientific">Paracoccus isoporae</name>
    <dbReference type="NCBI Taxonomy" id="591205"/>
    <lineage>
        <taxon>Bacteria</taxon>
        <taxon>Pseudomonadati</taxon>
        <taxon>Pseudomonadota</taxon>
        <taxon>Alphaproteobacteria</taxon>
        <taxon>Rhodobacterales</taxon>
        <taxon>Paracoccaceae</taxon>
        <taxon>Paracoccus</taxon>
    </lineage>
</organism>
<dbReference type="AlphaFoldDB" id="A0A1G6Z7Y9"/>
<dbReference type="RefSeq" id="WP_090522240.1">
    <property type="nucleotide sequence ID" value="NZ_FNAH01000003.1"/>
</dbReference>
<protein>
    <recommendedName>
        <fullName evidence="3">Flagellar FliJ protein</fullName>
    </recommendedName>
</protein>
<proteinExistence type="predicted"/>
<evidence type="ECO:0000313" key="1">
    <source>
        <dbReference type="EMBL" id="SDD97995.1"/>
    </source>
</evidence>
<evidence type="ECO:0008006" key="3">
    <source>
        <dbReference type="Google" id="ProtNLM"/>
    </source>
</evidence>
<gene>
    <name evidence="1" type="ORF">SAMN05421538_103167</name>
</gene>
<dbReference type="EMBL" id="FNAH01000003">
    <property type="protein sequence ID" value="SDD97995.1"/>
    <property type="molecule type" value="Genomic_DNA"/>
</dbReference>
<dbReference type="STRING" id="591205.SAMN05421538_103167"/>
<name>A0A1G6Z7Y9_9RHOB</name>
<accession>A0A1G6Z7Y9</accession>
<dbReference type="Proteomes" id="UP000199344">
    <property type="component" value="Unassembled WGS sequence"/>
</dbReference>
<evidence type="ECO:0000313" key="2">
    <source>
        <dbReference type="Proteomes" id="UP000199344"/>
    </source>
</evidence>
<keyword evidence="2" id="KW-1185">Reference proteome</keyword>
<reference evidence="1 2" key="1">
    <citation type="submission" date="2016-10" db="EMBL/GenBank/DDBJ databases">
        <authorList>
            <person name="de Groot N.N."/>
        </authorList>
    </citation>
    <scope>NUCLEOTIDE SEQUENCE [LARGE SCALE GENOMIC DNA]</scope>
    <source>
        <strain evidence="1 2">DSM 22220</strain>
    </source>
</reference>
<sequence length="126" mass="14127">MARPARDKLDRLAQLAQLRADAELKRFAAFRLHVEALQQRRDQAQDRLRCGVTPQAFSLAEARLANFAAQQAARELLRLDAEVQRIRPGFDAARGAARREFGRVQVLKALAARADAGARRAVRRAE</sequence>